<dbReference type="Bgee" id="ENSCHIG00000012689">
    <property type="expression patterns" value="Expressed in testis and 16 other cell types or tissues"/>
</dbReference>
<dbReference type="GO" id="GO:0005667">
    <property type="term" value="C:transcription regulator complex"/>
    <property type="evidence" value="ECO:0007669"/>
    <property type="project" value="Ensembl"/>
</dbReference>
<feature type="region of interest" description="Disordered" evidence="3">
    <location>
        <begin position="698"/>
        <end position="726"/>
    </location>
</feature>
<dbReference type="RefSeq" id="XP_005677480.2">
    <property type="nucleotide sequence ID" value="XM_005677423.2"/>
</dbReference>
<dbReference type="GO" id="GO:0003713">
    <property type="term" value="F:transcription coactivator activity"/>
    <property type="evidence" value="ECO:0007669"/>
    <property type="project" value="Ensembl"/>
</dbReference>
<reference evidence="4" key="2">
    <citation type="submission" date="2025-08" db="UniProtKB">
        <authorList>
            <consortium name="Ensembl"/>
        </authorList>
    </citation>
    <scope>IDENTIFICATION</scope>
</reference>
<dbReference type="GO" id="GO:1902732">
    <property type="term" value="P:positive regulation of chondrocyte proliferation"/>
    <property type="evidence" value="ECO:0007669"/>
    <property type="project" value="Ensembl"/>
</dbReference>
<dbReference type="GO" id="GO:0030097">
    <property type="term" value="P:hemopoiesis"/>
    <property type="evidence" value="ECO:0007669"/>
    <property type="project" value="Ensembl"/>
</dbReference>
<feature type="compositionally biased region" description="Basic and acidic residues" evidence="3">
    <location>
        <begin position="549"/>
        <end position="568"/>
    </location>
</feature>
<feature type="compositionally biased region" description="Polar residues" evidence="3">
    <location>
        <begin position="1"/>
        <end position="10"/>
    </location>
</feature>
<feature type="compositionally biased region" description="Basic and acidic residues" evidence="3">
    <location>
        <begin position="715"/>
        <end position="726"/>
    </location>
</feature>
<dbReference type="OrthoDB" id="8947092at2759"/>
<feature type="compositionally biased region" description="Basic and acidic residues" evidence="3">
    <location>
        <begin position="493"/>
        <end position="530"/>
    </location>
</feature>
<sequence>MASCPDSDNSWVLAGSESLPVETLGPESGRDPESERAPQAPRSPSKAAAEELAGTLDGGETVSQSESSQSGPILSEEAEAKQGVLKGDDPGVEPPGPGDTEAQGDLEETPEVVGLEPDSQDLGDQSPSRSLPSSPKTAWIREEAHHSSSEDDTDVDVAGLRRRRGREPGTPQPAATLGVEDQVQGEGAGGVLGISLNMCLLGSLVLLGLGILLFGGLSESESGPLEEVDLQVLPDMESDTEMLEAVGDGQDGLQQLQTSELLDSVPSLQNMALLLDKLAKENQDIRLLQAQLQAQKEELQSLMHQPKGLEEENARLRGALQQGEASQRALESELQQLRAQLQGLEADCVQGADGQCLQWGRGPQAGKVTKEQGPTGQEPSPGFLEQKKQLEAEAQALRQELEQQRRLLGSVQQDLERSLREAGRGDPARAGLAELGHRLAQKLQGLEDQRPGVPANVSEAWHQKPHFQNSRERSGKEKWWDRQGDWKAEAWKHKMEASGREKSWRGKEDRELAGRRKEGKPRVEEWAGKKDGKRQHAKEPPRKSGRPHPSGERQKHPRWKEGAKDGHDPLPLWAELSRHEYQAPQGCSGVHECARQEGLAFFGIELAPVRQQELASLLRTYLARLPWARPLTEELPLSPTYFGEDGIFRHDRLRFRDFVDALEDRLEEVAVRETGDDDAVDDFEDFIFSHFFGDKALKKRSGKKDKHLQNSRVVGPREEHSPHRRG</sequence>
<feature type="compositionally biased region" description="Polar residues" evidence="3">
    <location>
        <begin position="122"/>
        <end position="136"/>
    </location>
</feature>
<organism evidence="4 5">
    <name type="scientific">Capra hircus</name>
    <name type="common">Goat</name>
    <dbReference type="NCBI Taxonomy" id="9925"/>
    <lineage>
        <taxon>Eukaryota</taxon>
        <taxon>Metazoa</taxon>
        <taxon>Chordata</taxon>
        <taxon>Craniata</taxon>
        <taxon>Vertebrata</taxon>
        <taxon>Euteleostomi</taxon>
        <taxon>Mammalia</taxon>
        <taxon>Eutheria</taxon>
        <taxon>Laurasiatheria</taxon>
        <taxon>Artiodactyla</taxon>
        <taxon>Ruminantia</taxon>
        <taxon>Pecora</taxon>
        <taxon>Bovidae</taxon>
        <taxon>Caprinae</taxon>
        <taxon>Capra</taxon>
    </lineage>
</organism>
<dbReference type="GO" id="GO:0005654">
    <property type="term" value="C:nucleoplasm"/>
    <property type="evidence" value="ECO:0007669"/>
    <property type="project" value="Ensembl"/>
</dbReference>
<feature type="compositionally biased region" description="Basic and acidic residues" evidence="3">
    <location>
        <begin position="469"/>
        <end position="479"/>
    </location>
</feature>
<dbReference type="GO" id="GO:0061975">
    <property type="term" value="P:articular cartilage development"/>
    <property type="evidence" value="ECO:0007669"/>
    <property type="project" value="Ensembl"/>
</dbReference>
<accession>A0A452EDE1</accession>
<dbReference type="GO" id="GO:0022617">
    <property type="term" value="P:extracellular matrix disassembly"/>
    <property type="evidence" value="ECO:0007669"/>
    <property type="project" value="Ensembl"/>
</dbReference>
<proteinExistence type="predicted"/>
<evidence type="ECO:0000313" key="4">
    <source>
        <dbReference type="Ensembl" id="ENSCHIP00000010042.1"/>
    </source>
</evidence>
<reference evidence="4 5" key="1">
    <citation type="submission" date="2016-04" db="EMBL/GenBank/DDBJ databases">
        <title>Polished mammalian reference genomes with single-molecule sequencing and chromosome conformation capture applied to the Capra hircus genome.</title>
        <authorList>
            <person name="Bickhart D.M."/>
            <person name="Koren S."/>
            <person name="Rosen B."/>
            <person name="Hastie A."/>
            <person name="Liachko I."/>
            <person name="Sullivan S.T."/>
            <person name="Burton J."/>
            <person name="Sayre B.L."/>
            <person name="Huson H.J."/>
            <person name="Lee J."/>
            <person name="Lam E."/>
            <person name="Kelley C.M."/>
            <person name="Hutchison J.L."/>
            <person name="Zhou Y."/>
            <person name="Sun J."/>
            <person name="Crisa A."/>
            <person name="Schwartz J.C."/>
            <person name="Hammond J.A."/>
            <person name="Schroeder S.G."/>
            <person name="Liu G.E."/>
            <person name="Dunham M."/>
            <person name="Shendure J."/>
            <person name="Sonstegard T.S."/>
            <person name="Phillippy A.M."/>
            <person name="Van Tassell C.P."/>
            <person name="Smith T.P."/>
        </authorList>
    </citation>
    <scope>NUCLEOTIDE SEQUENCE [LARGE SCALE GENOMIC DNA]</scope>
</reference>
<evidence type="ECO:0000256" key="1">
    <source>
        <dbReference type="ARBA" id="ARBA00023054"/>
    </source>
</evidence>
<feature type="region of interest" description="Disordered" evidence="3">
    <location>
        <begin position="360"/>
        <end position="382"/>
    </location>
</feature>
<dbReference type="GO" id="GO:0140297">
    <property type="term" value="F:DNA-binding transcription factor binding"/>
    <property type="evidence" value="ECO:0007669"/>
    <property type="project" value="Ensembl"/>
</dbReference>
<keyword evidence="1 2" id="KW-0175">Coiled coil</keyword>
<dbReference type="PANTHER" id="PTHR28638:SF1">
    <property type="entry name" value="PRE-B-CELL LEUKEMIA TRANSCRIPTION FACTOR-INTERACTING PROTEIN 1"/>
    <property type="match status" value="1"/>
</dbReference>
<dbReference type="PANTHER" id="PTHR28638">
    <property type="entry name" value="CELL CYCLE PROGRESSION PROTEIN 1"/>
    <property type="match status" value="1"/>
</dbReference>
<evidence type="ECO:0000256" key="3">
    <source>
        <dbReference type="SAM" id="MobiDB-lite"/>
    </source>
</evidence>
<feature type="compositionally biased region" description="Polar residues" evidence="3">
    <location>
        <begin position="61"/>
        <end position="72"/>
    </location>
</feature>
<evidence type="ECO:0000313" key="5">
    <source>
        <dbReference type="Proteomes" id="UP000291000"/>
    </source>
</evidence>
<dbReference type="GO" id="GO:0003714">
    <property type="term" value="F:transcription corepressor activity"/>
    <property type="evidence" value="ECO:0007669"/>
    <property type="project" value="Ensembl"/>
</dbReference>
<dbReference type="CTD" id="57326"/>
<dbReference type="STRING" id="9925.ENSCHIP00000010042"/>
<dbReference type="KEGG" id="chx:102171829"/>
<dbReference type="GeneTree" id="ENSGT00940000162147"/>
<feature type="region of interest" description="Disordered" evidence="3">
    <location>
        <begin position="1"/>
        <end position="136"/>
    </location>
</feature>
<dbReference type="GO" id="GO:0000785">
    <property type="term" value="C:chromatin"/>
    <property type="evidence" value="ECO:0007669"/>
    <property type="project" value="Ensembl"/>
</dbReference>
<dbReference type="GO" id="GO:0016020">
    <property type="term" value="C:membrane"/>
    <property type="evidence" value="ECO:0007669"/>
    <property type="project" value="TreeGrafter"/>
</dbReference>
<dbReference type="GO" id="GO:0005829">
    <property type="term" value="C:cytosol"/>
    <property type="evidence" value="ECO:0007669"/>
    <property type="project" value="Ensembl"/>
</dbReference>
<dbReference type="GeneID" id="102171829"/>
<dbReference type="Proteomes" id="UP000291000">
    <property type="component" value="Chromosome 3"/>
</dbReference>
<dbReference type="Ensembl" id="ENSCHIT00000017815.1">
    <property type="protein sequence ID" value="ENSCHIP00000010042.1"/>
    <property type="gene ID" value="ENSCHIG00000012689.1"/>
</dbReference>
<gene>
    <name evidence="4" type="primary">PBXIP1</name>
</gene>
<dbReference type="GO" id="GO:0007155">
    <property type="term" value="P:cell adhesion"/>
    <property type="evidence" value="ECO:0007669"/>
    <property type="project" value="Ensembl"/>
</dbReference>
<feature type="region of interest" description="Disordered" evidence="3">
    <location>
        <begin position="446"/>
        <end position="479"/>
    </location>
</feature>
<dbReference type="GO" id="GO:0002532">
    <property type="term" value="P:production of molecular mediator involved in inflammatory response"/>
    <property type="evidence" value="ECO:0007669"/>
    <property type="project" value="Ensembl"/>
</dbReference>
<feature type="coiled-coil region" evidence="2">
    <location>
        <begin position="271"/>
        <end position="347"/>
    </location>
</feature>
<dbReference type="GO" id="GO:0016477">
    <property type="term" value="P:cell migration"/>
    <property type="evidence" value="ECO:0007669"/>
    <property type="project" value="Ensembl"/>
</dbReference>
<dbReference type="EMBL" id="LWLT01000004">
    <property type="status" value="NOT_ANNOTATED_CDS"/>
    <property type="molecule type" value="Genomic_DNA"/>
</dbReference>
<evidence type="ECO:0000256" key="2">
    <source>
        <dbReference type="SAM" id="Coils"/>
    </source>
</evidence>
<dbReference type="GO" id="GO:0030177">
    <property type="term" value="P:positive regulation of Wnt signaling pathway"/>
    <property type="evidence" value="ECO:0007669"/>
    <property type="project" value="Ensembl"/>
</dbReference>
<name>A0A452EDE1_CAPHI</name>
<reference evidence="4" key="3">
    <citation type="submission" date="2025-09" db="UniProtKB">
        <authorList>
            <consortium name="Ensembl"/>
        </authorList>
    </citation>
    <scope>IDENTIFICATION</scope>
</reference>
<feature type="region of interest" description="Disordered" evidence="3">
    <location>
        <begin position="493"/>
        <end position="570"/>
    </location>
</feature>
<dbReference type="OMA" id="GCARQEG"/>
<keyword evidence="5" id="KW-1185">Reference proteome</keyword>
<dbReference type="InterPro" id="IPR051990">
    <property type="entry name" value="CCPG1/PBIP1"/>
</dbReference>
<dbReference type="AlphaFoldDB" id="A0A452EDE1"/>
<dbReference type="GO" id="GO:1901148">
    <property type="term" value="P:gene expression involved in extracellular matrix organization"/>
    <property type="evidence" value="ECO:0007669"/>
    <property type="project" value="Ensembl"/>
</dbReference>
<protein>
    <submittedName>
        <fullName evidence="4">PBX homeobox interacting protein 1</fullName>
    </submittedName>
</protein>